<evidence type="ECO:0000259" key="2">
    <source>
        <dbReference type="Pfam" id="PF00557"/>
    </source>
</evidence>
<reference evidence="3" key="2">
    <citation type="submission" date="2018-05" db="EMBL/GenBank/DDBJ databases">
        <title>OmerRS3 (Oryza meridionalis Reference Sequence Version 3).</title>
        <authorList>
            <person name="Zhang J."/>
            <person name="Kudrna D."/>
            <person name="Lee S."/>
            <person name="Talag J."/>
            <person name="Welchert J."/>
            <person name="Wing R.A."/>
        </authorList>
    </citation>
    <scope>NUCLEOTIDE SEQUENCE [LARGE SCALE GENOMIC DNA]</scope>
    <source>
        <strain evidence="3">cv. OR44</strain>
    </source>
</reference>
<evidence type="ECO:0000313" key="3">
    <source>
        <dbReference type="EnsemblPlants" id="OMERI07G12630.1"/>
    </source>
</evidence>
<dbReference type="Gramene" id="OMERI07G12630.1">
    <property type="protein sequence ID" value="OMERI07G12630.1"/>
    <property type="gene ID" value="OMERI07G12630"/>
</dbReference>
<dbReference type="InterPro" id="IPR000994">
    <property type="entry name" value="Pept_M24"/>
</dbReference>
<dbReference type="GO" id="GO:0070006">
    <property type="term" value="F:metalloaminopeptidase activity"/>
    <property type="evidence" value="ECO:0007669"/>
    <property type="project" value="TreeGrafter"/>
</dbReference>
<organism evidence="3">
    <name type="scientific">Oryza meridionalis</name>
    <dbReference type="NCBI Taxonomy" id="40149"/>
    <lineage>
        <taxon>Eukaryota</taxon>
        <taxon>Viridiplantae</taxon>
        <taxon>Streptophyta</taxon>
        <taxon>Embryophyta</taxon>
        <taxon>Tracheophyta</taxon>
        <taxon>Spermatophyta</taxon>
        <taxon>Magnoliopsida</taxon>
        <taxon>Liliopsida</taxon>
        <taxon>Poales</taxon>
        <taxon>Poaceae</taxon>
        <taxon>BOP clade</taxon>
        <taxon>Oryzoideae</taxon>
        <taxon>Oryzeae</taxon>
        <taxon>Oryzinae</taxon>
        <taxon>Oryza</taxon>
    </lineage>
</organism>
<dbReference type="PANTHER" id="PTHR43330">
    <property type="entry name" value="METHIONINE AMINOPEPTIDASE"/>
    <property type="match status" value="1"/>
</dbReference>
<protein>
    <recommendedName>
        <fullName evidence="2">Peptidase M24 domain-containing protein</fullName>
    </recommendedName>
</protein>
<dbReference type="Pfam" id="PF00557">
    <property type="entry name" value="Peptidase_M24"/>
    <property type="match status" value="1"/>
</dbReference>
<accession>A0A0E0EBU3</accession>
<dbReference type="Gene3D" id="3.90.230.10">
    <property type="entry name" value="Creatinase/methionine aminopeptidase superfamily"/>
    <property type="match status" value="2"/>
</dbReference>
<reference evidence="3" key="1">
    <citation type="submission" date="2015-04" db="UniProtKB">
        <authorList>
            <consortium name="EnsemblPlants"/>
        </authorList>
    </citation>
    <scope>IDENTIFICATION</scope>
</reference>
<evidence type="ECO:0000313" key="4">
    <source>
        <dbReference type="Proteomes" id="UP000008021"/>
    </source>
</evidence>
<evidence type="ECO:0000256" key="1">
    <source>
        <dbReference type="SAM" id="MobiDB-lite"/>
    </source>
</evidence>
<dbReference type="STRING" id="40149.A0A0E0EBU3"/>
<keyword evidence="4" id="KW-1185">Reference proteome</keyword>
<dbReference type="SUPFAM" id="SSF55920">
    <property type="entry name" value="Creatinase/aminopeptidase"/>
    <property type="match status" value="1"/>
</dbReference>
<dbReference type="Proteomes" id="UP000008021">
    <property type="component" value="Chromosome 7"/>
</dbReference>
<dbReference type="PANTHER" id="PTHR43330:SF5">
    <property type="entry name" value="METHIONINE AMINOPEPTIDASE"/>
    <property type="match status" value="1"/>
</dbReference>
<dbReference type="InterPro" id="IPR036005">
    <property type="entry name" value="Creatinase/aminopeptidase-like"/>
</dbReference>
<feature type="compositionally biased region" description="Basic residues" evidence="1">
    <location>
        <begin position="73"/>
        <end position="83"/>
    </location>
</feature>
<dbReference type="EnsemblPlants" id="OMERI07G12630.1">
    <property type="protein sequence ID" value="OMERI07G12630.1"/>
    <property type="gene ID" value="OMERI07G12630"/>
</dbReference>
<dbReference type="HOGENOM" id="CLU_1257838_0_0_1"/>
<proteinExistence type="predicted"/>
<feature type="domain" description="Peptidase M24" evidence="2">
    <location>
        <begin position="140"/>
        <end position="210"/>
    </location>
</feature>
<dbReference type="AlphaFoldDB" id="A0A0E0EBU3"/>
<sequence>MAAPGACLAPRSPPAFLAGGFLAARPVAISPIPSRSGKSIAPSRRFIVSNKLAWVEDELVEITESQEPSSASSKKRPPLRRGKISPQLPVPEHIPRPSYVGSNRPQELSSVRQIHSAEGIAGMRAACKLAARALDFAGTLIKTGDIINVDVNVFLNGYHGGASRTFVCGEVDDSIRHFLKAAEECLEKGITICRDGVNYKKIGKKIRSTCGRITDHRLKS</sequence>
<dbReference type="GO" id="GO:0009507">
    <property type="term" value="C:chloroplast"/>
    <property type="evidence" value="ECO:0007669"/>
    <property type="project" value="TreeGrafter"/>
</dbReference>
<feature type="region of interest" description="Disordered" evidence="1">
    <location>
        <begin position="64"/>
        <end position="107"/>
    </location>
</feature>
<name>A0A0E0EBU3_9ORYZ</name>